<proteinExistence type="predicted"/>
<organism evidence="1 2">
    <name type="scientific">Corchorus olitorius</name>
    <dbReference type="NCBI Taxonomy" id="93759"/>
    <lineage>
        <taxon>Eukaryota</taxon>
        <taxon>Viridiplantae</taxon>
        <taxon>Streptophyta</taxon>
        <taxon>Embryophyta</taxon>
        <taxon>Tracheophyta</taxon>
        <taxon>Spermatophyta</taxon>
        <taxon>Magnoliopsida</taxon>
        <taxon>eudicotyledons</taxon>
        <taxon>Gunneridae</taxon>
        <taxon>Pentapetalae</taxon>
        <taxon>rosids</taxon>
        <taxon>malvids</taxon>
        <taxon>Malvales</taxon>
        <taxon>Malvaceae</taxon>
        <taxon>Grewioideae</taxon>
        <taxon>Apeibeae</taxon>
        <taxon>Corchorus</taxon>
    </lineage>
</organism>
<evidence type="ECO:0000313" key="1">
    <source>
        <dbReference type="EMBL" id="OMO55815.1"/>
    </source>
</evidence>
<evidence type="ECO:0000313" key="2">
    <source>
        <dbReference type="Proteomes" id="UP000187203"/>
    </source>
</evidence>
<dbReference type="Proteomes" id="UP000187203">
    <property type="component" value="Unassembled WGS sequence"/>
</dbReference>
<accession>A0A1R3GCK3</accession>
<protein>
    <submittedName>
        <fullName evidence="1">Uncharacterized protein</fullName>
    </submittedName>
</protein>
<dbReference type="EMBL" id="AWUE01022838">
    <property type="protein sequence ID" value="OMO55815.1"/>
    <property type="molecule type" value="Genomic_DNA"/>
</dbReference>
<name>A0A1R3GCK3_9ROSI</name>
<dbReference type="AlphaFoldDB" id="A0A1R3GCK3"/>
<keyword evidence="2" id="KW-1185">Reference proteome</keyword>
<comment type="caution">
    <text evidence="1">The sequence shown here is derived from an EMBL/GenBank/DDBJ whole genome shotgun (WGS) entry which is preliminary data.</text>
</comment>
<gene>
    <name evidence="1" type="ORF">COLO4_35866</name>
</gene>
<sequence length="32" mass="3698">MAITVCTEQLLKLNQGTRGPDMWLTVNKPRPW</sequence>
<reference evidence="2" key="1">
    <citation type="submission" date="2013-09" db="EMBL/GenBank/DDBJ databases">
        <title>Corchorus olitorius genome sequencing.</title>
        <authorList>
            <person name="Alam M."/>
            <person name="Haque M.S."/>
            <person name="Islam M.S."/>
            <person name="Emdad E.M."/>
            <person name="Islam M.M."/>
            <person name="Ahmed B."/>
            <person name="Halim A."/>
            <person name="Hossen Q.M.M."/>
            <person name="Hossain M.Z."/>
            <person name="Ahmed R."/>
            <person name="Khan M.M."/>
            <person name="Islam R."/>
            <person name="Rashid M.M."/>
            <person name="Khan S.A."/>
            <person name="Rahman M.S."/>
            <person name="Alam M."/>
            <person name="Yahiya A.S."/>
            <person name="Khan M.S."/>
            <person name="Azam M.S."/>
            <person name="Haque T."/>
            <person name="Lashkar M.Z.H."/>
            <person name="Akhand A.I."/>
            <person name="Morshed G."/>
            <person name="Roy S."/>
            <person name="Uddin K.S."/>
            <person name="Rabeya T."/>
            <person name="Hossain A.S."/>
            <person name="Chowdhury A."/>
            <person name="Snigdha A.R."/>
            <person name="Mortoza M.S."/>
            <person name="Matin S.A."/>
            <person name="Hoque S.M.E."/>
            <person name="Islam M.K."/>
            <person name="Roy D.K."/>
            <person name="Haider R."/>
            <person name="Moosa M.M."/>
            <person name="Elias S.M."/>
            <person name="Hasan A.M."/>
            <person name="Jahan S."/>
            <person name="Shafiuddin M."/>
            <person name="Mahmood N."/>
            <person name="Shommy N.S."/>
        </authorList>
    </citation>
    <scope>NUCLEOTIDE SEQUENCE [LARGE SCALE GENOMIC DNA]</scope>
    <source>
        <strain evidence="2">cv. O-4</strain>
    </source>
</reference>